<evidence type="ECO:0000313" key="2">
    <source>
        <dbReference type="Proteomes" id="UP000823775"/>
    </source>
</evidence>
<keyword evidence="2" id="KW-1185">Reference proteome</keyword>
<proteinExistence type="predicted"/>
<evidence type="ECO:0000313" key="1">
    <source>
        <dbReference type="EMBL" id="MCE3216637.1"/>
    </source>
</evidence>
<feature type="non-terminal residue" evidence="1">
    <location>
        <position position="158"/>
    </location>
</feature>
<gene>
    <name evidence="1" type="ORF">HAX54_007275</name>
</gene>
<sequence length="158" mass="18117">MIQTFFLFRDIVSEYTTRFEFVGVQQLIVTDPSGRYYEIDGDVGIRLLLSLVSEEFFIINIFVVDYCELCVPVPNIVQHTKSFFSVVAEVGTDCSESESKVVPDSLEYDAEELETIATEKKMKISEGLYDYLELFKGMSFKDIPEARKCIRLYGLANK</sequence>
<organism evidence="1 2">
    <name type="scientific">Datura stramonium</name>
    <name type="common">Jimsonweed</name>
    <name type="synonym">Common thornapple</name>
    <dbReference type="NCBI Taxonomy" id="4076"/>
    <lineage>
        <taxon>Eukaryota</taxon>
        <taxon>Viridiplantae</taxon>
        <taxon>Streptophyta</taxon>
        <taxon>Embryophyta</taxon>
        <taxon>Tracheophyta</taxon>
        <taxon>Spermatophyta</taxon>
        <taxon>Magnoliopsida</taxon>
        <taxon>eudicotyledons</taxon>
        <taxon>Gunneridae</taxon>
        <taxon>Pentapetalae</taxon>
        <taxon>asterids</taxon>
        <taxon>lamiids</taxon>
        <taxon>Solanales</taxon>
        <taxon>Solanaceae</taxon>
        <taxon>Solanoideae</taxon>
        <taxon>Datureae</taxon>
        <taxon>Datura</taxon>
    </lineage>
</organism>
<reference evidence="1 2" key="1">
    <citation type="journal article" date="2021" name="BMC Genomics">
        <title>Datura genome reveals duplications of psychoactive alkaloid biosynthetic genes and high mutation rate following tissue culture.</title>
        <authorList>
            <person name="Rajewski A."/>
            <person name="Carter-House D."/>
            <person name="Stajich J."/>
            <person name="Litt A."/>
        </authorList>
    </citation>
    <scope>NUCLEOTIDE SEQUENCE [LARGE SCALE GENOMIC DNA]</scope>
    <source>
        <strain evidence="1">AR-01</strain>
    </source>
</reference>
<name>A0ABS8WZB4_DATST</name>
<comment type="caution">
    <text evidence="1">The sequence shown here is derived from an EMBL/GenBank/DDBJ whole genome shotgun (WGS) entry which is preliminary data.</text>
</comment>
<dbReference type="Proteomes" id="UP000823775">
    <property type="component" value="Unassembled WGS sequence"/>
</dbReference>
<dbReference type="EMBL" id="JACEIK010013726">
    <property type="protein sequence ID" value="MCE3216637.1"/>
    <property type="molecule type" value="Genomic_DNA"/>
</dbReference>
<accession>A0ABS8WZB4</accession>
<protein>
    <submittedName>
        <fullName evidence="1">Uncharacterized protein</fullName>
    </submittedName>
</protein>